<feature type="chain" id="PRO_5015784955" evidence="1">
    <location>
        <begin position="20"/>
        <end position="128"/>
    </location>
</feature>
<dbReference type="SUPFAM" id="SSF58100">
    <property type="entry name" value="Bacterial hemolysins"/>
    <property type="match status" value="1"/>
</dbReference>
<keyword evidence="1" id="KW-0732">Signal</keyword>
<accession>A0A2S5ZDE1</accession>
<evidence type="ECO:0000256" key="1">
    <source>
        <dbReference type="SAM" id="SignalP"/>
    </source>
</evidence>
<evidence type="ECO:0000313" key="3">
    <source>
        <dbReference type="Proteomes" id="UP000239917"/>
    </source>
</evidence>
<dbReference type="AlphaFoldDB" id="A0A2S5ZDE1"/>
<comment type="caution">
    <text evidence="2">The sequence shown here is derived from an EMBL/GenBank/DDBJ whole genome shotgun (WGS) entry which is preliminary data.</text>
</comment>
<evidence type="ECO:0000313" key="2">
    <source>
        <dbReference type="EMBL" id="PPI85361.1"/>
    </source>
</evidence>
<dbReference type="RefSeq" id="WP_104320497.1">
    <property type="nucleotide sequence ID" value="NZ_PSSX01000002.1"/>
</dbReference>
<organism evidence="2 3">
    <name type="scientific">Marinobacter maroccanus</name>
    <dbReference type="NCBI Taxonomy" id="2055143"/>
    <lineage>
        <taxon>Bacteria</taxon>
        <taxon>Pseudomonadati</taxon>
        <taxon>Pseudomonadota</taxon>
        <taxon>Gammaproteobacteria</taxon>
        <taxon>Pseudomonadales</taxon>
        <taxon>Marinobacteraceae</taxon>
        <taxon>Marinobacter</taxon>
    </lineage>
</organism>
<dbReference type="OrthoDB" id="6367798at2"/>
<protein>
    <submittedName>
        <fullName evidence="2">Uncharacterized protein</fullName>
    </submittedName>
</protein>
<sequence length="128" mass="14192">MLVAIIVAFFLGGPNASGAILTQDMLKSFERLAQQAITEPARAEVVMQEVAALRDELKQFDKTFAKSGKVLTELYKDHDAGPADLQAELDLLNDEWEAAQSLALDRRFVIRDHMTEDEWAAAVAQTTE</sequence>
<keyword evidence="3" id="KW-1185">Reference proteome</keyword>
<dbReference type="Proteomes" id="UP000239917">
    <property type="component" value="Unassembled WGS sequence"/>
</dbReference>
<name>A0A2S5ZDE1_9GAMM</name>
<gene>
    <name evidence="2" type="ORF">KEHDKFFH_02675</name>
</gene>
<feature type="signal peptide" evidence="1">
    <location>
        <begin position="1"/>
        <end position="19"/>
    </location>
</feature>
<dbReference type="EMBL" id="PSSX01000002">
    <property type="protein sequence ID" value="PPI85361.1"/>
    <property type="molecule type" value="Genomic_DNA"/>
</dbReference>
<proteinExistence type="predicted"/>
<reference evidence="2 3" key="1">
    <citation type="submission" date="2018-01" db="EMBL/GenBank/DDBJ databases">
        <title>Complete genome sequences of the type strains of Marinobacter flavimaris and Marinobacter maroccanus.</title>
        <authorList>
            <person name="Palau M."/>
            <person name="Boujida N."/>
            <person name="Manresa A."/>
            <person name="Minana-Galbis D."/>
        </authorList>
    </citation>
    <scope>NUCLEOTIDE SEQUENCE [LARGE SCALE GENOMIC DNA]</scope>
    <source>
        <strain evidence="2 3">N4</strain>
    </source>
</reference>